<feature type="compositionally biased region" description="Polar residues" evidence="1">
    <location>
        <begin position="27"/>
        <end position="39"/>
    </location>
</feature>
<dbReference type="EMBL" id="JEMA01000315">
    <property type="protein sequence ID" value="KYF71726.1"/>
    <property type="molecule type" value="Genomic_DNA"/>
</dbReference>
<proteinExistence type="predicted"/>
<sequence length="111" mass="11302">MEARSLDVGRSDSAVAPHVTKEVPRSQGATKRTRTSSSGAKAAEGNDLIGFRAEALAPDPAAAVAIVLTIRHGIREARVEAEALDAAPLARGERARSGLTSAASASAQPSS</sequence>
<feature type="region of interest" description="Disordered" evidence="1">
    <location>
        <begin position="1"/>
        <end position="42"/>
    </location>
</feature>
<dbReference type="AlphaFoldDB" id="A0A150QVS4"/>
<feature type="compositionally biased region" description="Low complexity" evidence="1">
    <location>
        <begin position="101"/>
        <end position="111"/>
    </location>
</feature>
<evidence type="ECO:0000313" key="3">
    <source>
        <dbReference type="Proteomes" id="UP000075260"/>
    </source>
</evidence>
<feature type="compositionally biased region" description="Basic and acidic residues" evidence="1">
    <location>
        <begin position="1"/>
        <end position="10"/>
    </location>
</feature>
<protein>
    <submittedName>
        <fullName evidence="2">Uncharacterized protein</fullName>
    </submittedName>
</protein>
<dbReference type="Proteomes" id="UP000075260">
    <property type="component" value="Unassembled WGS sequence"/>
</dbReference>
<organism evidence="2 3">
    <name type="scientific">Sorangium cellulosum</name>
    <name type="common">Polyangium cellulosum</name>
    <dbReference type="NCBI Taxonomy" id="56"/>
    <lineage>
        <taxon>Bacteria</taxon>
        <taxon>Pseudomonadati</taxon>
        <taxon>Myxococcota</taxon>
        <taxon>Polyangia</taxon>
        <taxon>Polyangiales</taxon>
        <taxon>Polyangiaceae</taxon>
        <taxon>Sorangium</taxon>
    </lineage>
</organism>
<reference evidence="2 3" key="1">
    <citation type="submission" date="2014-02" db="EMBL/GenBank/DDBJ databases">
        <title>The small core and large imbalanced accessory genome model reveals a collaborative survival strategy of Sorangium cellulosum strains in nature.</title>
        <authorList>
            <person name="Han K."/>
            <person name="Peng R."/>
            <person name="Blom J."/>
            <person name="Li Y.-Z."/>
        </authorList>
    </citation>
    <scope>NUCLEOTIDE SEQUENCE [LARGE SCALE GENOMIC DNA]</scope>
    <source>
        <strain evidence="2 3">So0008-312</strain>
    </source>
</reference>
<evidence type="ECO:0000313" key="2">
    <source>
        <dbReference type="EMBL" id="KYF71726.1"/>
    </source>
</evidence>
<comment type="caution">
    <text evidence="2">The sequence shown here is derived from an EMBL/GenBank/DDBJ whole genome shotgun (WGS) entry which is preliminary data.</text>
</comment>
<feature type="region of interest" description="Disordered" evidence="1">
    <location>
        <begin position="88"/>
        <end position="111"/>
    </location>
</feature>
<accession>A0A150QVS4</accession>
<evidence type="ECO:0000256" key="1">
    <source>
        <dbReference type="SAM" id="MobiDB-lite"/>
    </source>
</evidence>
<gene>
    <name evidence="2" type="ORF">BE15_25490</name>
</gene>
<name>A0A150QVS4_SORCE</name>